<evidence type="ECO:0000256" key="4">
    <source>
        <dbReference type="ARBA" id="ARBA00022670"/>
    </source>
</evidence>
<dbReference type="SUPFAM" id="SSF54001">
    <property type="entry name" value="Cysteine proteinases"/>
    <property type="match status" value="1"/>
</dbReference>
<feature type="compositionally biased region" description="Basic and acidic residues" evidence="11">
    <location>
        <begin position="261"/>
        <end position="271"/>
    </location>
</feature>
<comment type="subunit">
    <text evidence="8">Homohexamer. Binds to nucleic acids. Binds single-stranded DNA and RNA with higher affinity than double-stranded DNA.</text>
</comment>
<dbReference type="EMBL" id="ML119061">
    <property type="protein sequence ID" value="ROT35365.1"/>
    <property type="molecule type" value="Genomic_DNA"/>
</dbReference>
<gene>
    <name evidence="12" type="ORF">SODALDRAFT_316760</name>
</gene>
<dbReference type="Proteomes" id="UP000272025">
    <property type="component" value="Unassembled WGS sequence"/>
</dbReference>
<dbReference type="GO" id="GO:0009636">
    <property type="term" value="P:response to toxic substance"/>
    <property type="evidence" value="ECO:0007669"/>
    <property type="project" value="TreeGrafter"/>
</dbReference>
<evidence type="ECO:0000256" key="10">
    <source>
        <dbReference type="PIRSR" id="PIRSR005700-1"/>
    </source>
</evidence>
<dbReference type="Gene3D" id="3.90.70.10">
    <property type="entry name" value="Cysteine proteinases"/>
    <property type="match status" value="1"/>
</dbReference>
<dbReference type="GeneID" id="39577798"/>
<keyword evidence="9" id="KW-0496">Mitochondrion</keyword>
<comment type="function">
    <text evidence="7">The normal physiological role of the enzyme is unknown, but it is not essential for the viability of yeast cells. Has aminopeptidase activity, shortening substrate peptides sequentially by 1 amino acid. Has bleomycin hydrolase activity, which can protect the cell from the toxic effects of bleomycin. Has homocysteine-thiolactonase activity, protecting the cell against homocysteine toxicity. Acts as a repressor in the GAL4 regulatory system, but this does not require either the peptidase or nucleic acid-binding activities.</text>
</comment>
<dbReference type="PIRSF" id="PIRSF005700">
    <property type="entry name" value="PepC"/>
    <property type="match status" value="1"/>
</dbReference>
<evidence type="ECO:0000313" key="12">
    <source>
        <dbReference type="EMBL" id="ROT35365.1"/>
    </source>
</evidence>
<dbReference type="PROSITE" id="PS00639">
    <property type="entry name" value="THIOL_PROTEASE_HIS"/>
    <property type="match status" value="1"/>
</dbReference>
<dbReference type="GO" id="GO:0005739">
    <property type="term" value="C:mitochondrion"/>
    <property type="evidence" value="ECO:0007669"/>
    <property type="project" value="UniProtKB-SubCell"/>
</dbReference>
<accession>A0A3N2PLG1</accession>
<dbReference type="InterPro" id="IPR000169">
    <property type="entry name" value="Pept_cys_AS"/>
</dbReference>
<evidence type="ECO:0000256" key="2">
    <source>
        <dbReference type="ARBA" id="ARBA00012465"/>
    </source>
</evidence>
<evidence type="ECO:0000256" key="9">
    <source>
        <dbReference type="PIRNR" id="PIRNR005700"/>
    </source>
</evidence>
<organism evidence="12 13">
    <name type="scientific">Sodiomyces alkalinus (strain CBS 110278 / VKM F-3762 / F11)</name>
    <name type="common">Alkaliphilic filamentous fungus</name>
    <dbReference type="NCBI Taxonomy" id="1314773"/>
    <lineage>
        <taxon>Eukaryota</taxon>
        <taxon>Fungi</taxon>
        <taxon>Dikarya</taxon>
        <taxon>Ascomycota</taxon>
        <taxon>Pezizomycotina</taxon>
        <taxon>Sordariomycetes</taxon>
        <taxon>Hypocreomycetidae</taxon>
        <taxon>Glomerellales</taxon>
        <taxon>Plectosphaerellaceae</taxon>
        <taxon>Sodiomyces</taxon>
    </lineage>
</organism>
<evidence type="ECO:0000256" key="8">
    <source>
        <dbReference type="ARBA" id="ARBA00026080"/>
    </source>
</evidence>
<name>A0A3N2PLG1_SODAK</name>
<evidence type="ECO:0000313" key="13">
    <source>
        <dbReference type="Proteomes" id="UP000272025"/>
    </source>
</evidence>
<feature type="active site" evidence="10">
    <location>
        <position position="134"/>
    </location>
</feature>
<dbReference type="STRING" id="1314773.A0A3N2PLG1"/>
<dbReference type="InterPro" id="IPR004134">
    <property type="entry name" value="Peptidase_C1B"/>
</dbReference>
<comment type="similarity">
    <text evidence="9">Belongs to the peptidase C1 family.</text>
</comment>
<dbReference type="InterPro" id="IPR038765">
    <property type="entry name" value="Papain-like_cys_pep_sf"/>
</dbReference>
<evidence type="ECO:0000256" key="5">
    <source>
        <dbReference type="ARBA" id="ARBA00022801"/>
    </source>
</evidence>
<dbReference type="GO" id="GO:0004197">
    <property type="term" value="F:cysteine-type endopeptidase activity"/>
    <property type="evidence" value="ECO:0007669"/>
    <property type="project" value="UniProtKB-EC"/>
</dbReference>
<keyword evidence="6 9" id="KW-0788">Thiol protease</keyword>
<dbReference type="AlphaFoldDB" id="A0A3N2PLG1"/>
<keyword evidence="9" id="KW-0963">Cytoplasm</keyword>
<dbReference type="PROSITE" id="PS00139">
    <property type="entry name" value="THIOL_PROTEASE_CYS"/>
    <property type="match status" value="1"/>
</dbReference>
<dbReference type="GO" id="GO:0006508">
    <property type="term" value="P:proteolysis"/>
    <property type="evidence" value="ECO:0007669"/>
    <property type="project" value="UniProtKB-KW"/>
</dbReference>
<keyword evidence="13" id="KW-1185">Reference proteome</keyword>
<dbReference type="PANTHER" id="PTHR10363">
    <property type="entry name" value="BLEOMYCIN HYDROLASE"/>
    <property type="match status" value="1"/>
</dbReference>
<evidence type="ECO:0000256" key="3">
    <source>
        <dbReference type="ARBA" id="ARBA00016900"/>
    </source>
</evidence>
<proteinExistence type="inferred from homology"/>
<dbReference type="EC" id="3.4.22.40" evidence="2 9"/>
<sequence length="531" mass="59341">MSWLLISMGGKPSKPPPHVIMSAEVMTDETLHQGLDGVHIRNGHQESPESNQMNEKSACLARKPQSLSLPLVQSWQRRFLEEPKNRLALMALSVGDPRKALISAATIRADPHVFNVRIPLEGSPVTNQNASGRCWLFAATNVFRVALMKRYDLAAFELSQSYLFFWDKLEKANWFLEQVIDTAAHGYHLDSRLVQHLLAEPISDGGQWDMVSNLVSKYGLVPQSLYPDTWNAKNSSVLNRILRSQLREYAVVLRRLVEREKEKEKEDGREKEDEEDKATTASQAVTYAKARMLRAILGVLTVTLGPPPDPRAEFTWAYEDADGQAHELRTTPCVFSLAPCALHRATNMVSLVHDPRHPPLTRLTVDRLGNVVGGRPVTYVNVDMHTLKAACVASLRGGQPVFFGSDVGKFSSATFGMMDLDLFDCELGFGVGLRGLDKADRLRARESQLTHAMVLTGVHVDSQGGTVRWRVQNSWGERSGQKGWFVMSDAWMDEFVYQAVVDPLYLAKEVKDVLKKTPVVLPLWDPMGSLA</sequence>
<dbReference type="OrthoDB" id="2666448at2759"/>
<comment type="function">
    <text evidence="9">Has aminopeptidase activity, shortening substrate peptides sequentially by 1 amino acid. Has bleomycin hydrolase activity, which can protect the cell from the toxic effects of bleomycin. Has homocysteine-thiolactonase activity, protecting the cell against homocysteine toxicity.</text>
</comment>
<keyword evidence="4 9" id="KW-0645">Protease</keyword>
<keyword evidence="5 9" id="KW-0378">Hydrolase</keyword>
<dbReference type="GO" id="GO:0070005">
    <property type="term" value="F:cysteine-type aminopeptidase activity"/>
    <property type="evidence" value="ECO:0007669"/>
    <property type="project" value="InterPro"/>
</dbReference>
<dbReference type="PANTHER" id="PTHR10363:SF2">
    <property type="entry name" value="BLEOMYCIN HYDROLASE"/>
    <property type="match status" value="1"/>
</dbReference>
<comment type="subcellular location">
    <subcellularLocation>
        <location evidence="9">Mitochondrion</location>
    </subcellularLocation>
    <subcellularLocation>
        <location evidence="9">Cytoplasm</location>
    </subcellularLocation>
</comment>
<evidence type="ECO:0000256" key="1">
    <source>
        <dbReference type="ARBA" id="ARBA00000423"/>
    </source>
</evidence>
<feature type="region of interest" description="Disordered" evidence="11">
    <location>
        <begin position="261"/>
        <end position="280"/>
    </location>
</feature>
<dbReference type="GO" id="GO:0043418">
    <property type="term" value="P:homocysteine catabolic process"/>
    <property type="evidence" value="ECO:0007669"/>
    <property type="project" value="TreeGrafter"/>
</dbReference>
<evidence type="ECO:0000256" key="6">
    <source>
        <dbReference type="ARBA" id="ARBA00022807"/>
    </source>
</evidence>
<feature type="active site" evidence="10">
    <location>
        <position position="473"/>
    </location>
</feature>
<feature type="active site" evidence="10">
    <location>
        <position position="451"/>
    </location>
</feature>
<dbReference type="InterPro" id="IPR025660">
    <property type="entry name" value="Pept_his_AS"/>
</dbReference>
<dbReference type="RefSeq" id="XP_028463171.1">
    <property type="nucleotide sequence ID" value="XM_028609320.1"/>
</dbReference>
<dbReference type="CDD" id="cd00585">
    <property type="entry name" value="Peptidase_C1B"/>
    <property type="match status" value="1"/>
</dbReference>
<reference evidence="12 13" key="1">
    <citation type="journal article" date="2018" name="Mol. Ecol.">
        <title>The obligate alkalophilic soda-lake fungus Sodiomyces alkalinus has shifted to a protein diet.</title>
        <authorList>
            <person name="Grum-Grzhimaylo A.A."/>
            <person name="Falkoski D.L."/>
            <person name="van den Heuvel J."/>
            <person name="Valero-Jimenez C.A."/>
            <person name="Min B."/>
            <person name="Choi I.G."/>
            <person name="Lipzen A."/>
            <person name="Daum C.G."/>
            <person name="Aanen D.K."/>
            <person name="Tsang A."/>
            <person name="Henrissat B."/>
            <person name="Bilanenko E.N."/>
            <person name="de Vries R.P."/>
            <person name="van Kan J.A.L."/>
            <person name="Grigoriev I.V."/>
            <person name="Debets A.J.M."/>
        </authorList>
    </citation>
    <scope>NUCLEOTIDE SEQUENCE [LARGE SCALE GENOMIC DNA]</scope>
    <source>
        <strain evidence="12 13">F11</strain>
    </source>
</reference>
<dbReference type="Pfam" id="PF03051">
    <property type="entry name" value="Peptidase_C1_2"/>
    <property type="match status" value="1"/>
</dbReference>
<evidence type="ECO:0000256" key="7">
    <source>
        <dbReference type="ARBA" id="ARBA00025347"/>
    </source>
</evidence>
<comment type="catalytic activity">
    <reaction evidence="1 9">
        <text>Inactivates bleomycin B2 (a cytotoxic glycometallopeptide) by hydrolysis of a carboxyamide bond of beta-aminoalanine, but also shows general aminopeptidase activity. The specificity varies somewhat with source, but amino acid arylamides of Met, Leu and Ala are preferred.</text>
        <dbReference type="EC" id="3.4.22.40"/>
    </reaction>
</comment>
<protein>
    <recommendedName>
        <fullName evidence="3 9">Cysteine proteinase 1, mitochondrial</fullName>
        <ecNumber evidence="2 9">3.4.22.40</ecNumber>
    </recommendedName>
</protein>
<evidence type="ECO:0000256" key="11">
    <source>
        <dbReference type="SAM" id="MobiDB-lite"/>
    </source>
</evidence>